<dbReference type="Proteomes" id="UP000886058">
    <property type="component" value="Unassembled WGS sequence"/>
</dbReference>
<dbReference type="InterPro" id="IPR036411">
    <property type="entry name" value="TorD-like_sf"/>
</dbReference>
<protein>
    <submittedName>
        <fullName evidence="2">Cytoplasmic chaperone TorD family protein</fullName>
    </submittedName>
</protein>
<organism evidence="2">
    <name type="scientific">Chlorobaculum parvum</name>
    <dbReference type="NCBI Taxonomy" id="274539"/>
    <lineage>
        <taxon>Bacteria</taxon>
        <taxon>Pseudomonadati</taxon>
        <taxon>Chlorobiota</taxon>
        <taxon>Chlorobiia</taxon>
        <taxon>Chlorobiales</taxon>
        <taxon>Chlorobiaceae</taxon>
        <taxon>Chlorobaculum</taxon>
    </lineage>
</organism>
<dbReference type="Pfam" id="PF02613">
    <property type="entry name" value="Nitrate_red_del"/>
    <property type="match status" value="1"/>
</dbReference>
<dbReference type="EMBL" id="DRSQ01000228">
    <property type="protein sequence ID" value="HHE33019.1"/>
    <property type="molecule type" value="Genomic_DNA"/>
</dbReference>
<dbReference type="PANTHER" id="PTHR34227">
    <property type="entry name" value="CHAPERONE PROTEIN YCDY"/>
    <property type="match status" value="1"/>
</dbReference>
<evidence type="ECO:0000313" key="2">
    <source>
        <dbReference type="EMBL" id="HHE33019.1"/>
    </source>
</evidence>
<comment type="caution">
    <text evidence="2">The sequence shown here is derived from an EMBL/GenBank/DDBJ whole genome shotgun (WGS) entry which is preliminary data.</text>
</comment>
<dbReference type="PANTHER" id="PTHR34227:SF1">
    <property type="entry name" value="DIMETHYL SULFOXIDE REDUCTASE CHAPERONE-RELATED"/>
    <property type="match status" value="1"/>
</dbReference>
<evidence type="ECO:0000256" key="1">
    <source>
        <dbReference type="ARBA" id="ARBA00023186"/>
    </source>
</evidence>
<dbReference type="InterPro" id="IPR020945">
    <property type="entry name" value="DMSO/NO3_reduct_chaperone"/>
</dbReference>
<dbReference type="SUPFAM" id="SSF89155">
    <property type="entry name" value="TorD-like"/>
    <property type="match status" value="1"/>
</dbReference>
<sequence length="188" mass="21540">MSSPLQKALVFKFLSRCLAYPNQAFIPTLVEVSEQIETGKEERQALIRAFEFEEQEPLQGEYTRLFLNGYPHTVCPPYESIYLEKRMHGDAAVAVQKAYSEWEVSVDPGLIDHLSTELEFLAFLASAESLDNEVSTDAKKAAEQFIKRHICRWAPQFTEDLKEGAKMGCYRMLGEMMKEVLGRYCPEK</sequence>
<reference evidence="2" key="1">
    <citation type="journal article" date="2020" name="mSystems">
        <title>Genome- and Community-Level Interaction Insights into Carbon Utilization and Element Cycling Functions of Hydrothermarchaeota in Hydrothermal Sediment.</title>
        <authorList>
            <person name="Zhou Z."/>
            <person name="Liu Y."/>
            <person name="Xu W."/>
            <person name="Pan J."/>
            <person name="Luo Z.H."/>
            <person name="Li M."/>
        </authorList>
    </citation>
    <scope>NUCLEOTIDE SEQUENCE [LARGE SCALE GENOMIC DNA]</scope>
    <source>
        <strain evidence="2">HyVt-633</strain>
    </source>
</reference>
<keyword evidence="1" id="KW-0143">Chaperone</keyword>
<proteinExistence type="predicted"/>
<dbReference type="InterPro" id="IPR050289">
    <property type="entry name" value="TorD/DmsD_chaperones"/>
</dbReference>
<accession>A0A7C5HDB4</accession>
<gene>
    <name evidence="2" type="ORF">ENL07_10480</name>
</gene>
<name>A0A7C5HDB4_9CHLB</name>
<dbReference type="AlphaFoldDB" id="A0A7C5HDB4"/>
<dbReference type="Gene3D" id="1.10.3480.10">
    <property type="entry name" value="TorD-like"/>
    <property type="match status" value="1"/>
</dbReference>